<dbReference type="OrthoDB" id="663247at2"/>
<dbReference type="GO" id="GO:0016987">
    <property type="term" value="F:sigma factor activity"/>
    <property type="evidence" value="ECO:0007669"/>
    <property type="project" value="UniProtKB-KW"/>
</dbReference>
<dbReference type="Proteomes" id="UP000003586">
    <property type="component" value="Chromosome"/>
</dbReference>
<dbReference type="InterPro" id="IPR036388">
    <property type="entry name" value="WH-like_DNA-bd_sf"/>
</dbReference>
<keyword evidence="3" id="KW-0731">Sigma factor</keyword>
<dbReference type="InterPro" id="IPR013325">
    <property type="entry name" value="RNA_pol_sigma_r2"/>
</dbReference>
<dbReference type="InterPro" id="IPR039425">
    <property type="entry name" value="RNA_pol_sigma-70-like"/>
</dbReference>
<dbReference type="NCBIfam" id="TIGR02937">
    <property type="entry name" value="sigma70-ECF"/>
    <property type="match status" value="1"/>
</dbReference>
<dbReference type="AlphaFoldDB" id="W0F947"/>
<dbReference type="HOGENOM" id="CLU_047691_3_0_10"/>
<reference evidence="7 8" key="1">
    <citation type="submission" date="2013-12" db="EMBL/GenBank/DDBJ databases">
        <authorList>
            <consortium name="DOE Joint Genome Institute"/>
            <person name="Eisen J."/>
            <person name="Huntemann M."/>
            <person name="Han J."/>
            <person name="Chen A."/>
            <person name="Kyrpides N."/>
            <person name="Mavromatis K."/>
            <person name="Markowitz V."/>
            <person name="Palaniappan K."/>
            <person name="Ivanova N."/>
            <person name="Schaumberg A."/>
            <person name="Pati A."/>
            <person name="Liolios K."/>
            <person name="Nordberg H.P."/>
            <person name="Cantor M.N."/>
            <person name="Hua S.X."/>
            <person name="Woyke T."/>
        </authorList>
    </citation>
    <scope>NUCLEOTIDE SEQUENCE [LARGE SCALE GENOMIC DNA]</scope>
    <source>
        <strain evidence="8">DSM 19437</strain>
    </source>
</reference>
<name>W0F947_9BACT</name>
<dbReference type="Pfam" id="PF04542">
    <property type="entry name" value="Sigma70_r2"/>
    <property type="match status" value="1"/>
</dbReference>
<evidence type="ECO:0000313" key="7">
    <source>
        <dbReference type="EMBL" id="AHF17901.1"/>
    </source>
</evidence>
<dbReference type="Gene3D" id="1.10.10.10">
    <property type="entry name" value="Winged helix-like DNA-binding domain superfamily/Winged helix DNA-binding domain"/>
    <property type="match status" value="1"/>
</dbReference>
<dbReference type="RefSeq" id="WP_008587215.1">
    <property type="nucleotide sequence ID" value="NZ_CP007035.1"/>
</dbReference>
<dbReference type="Pfam" id="PF08281">
    <property type="entry name" value="Sigma70_r4_2"/>
    <property type="match status" value="1"/>
</dbReference>
<keyword evidence="8" id="KW-1185">Reference proteome</keyword>
<feature type="domain" description="RNA polymerase sigma-70 region 2" evidence="5">
    <location>
        <begin position="12"/>
        <end position="77"/>
    </location>
</feature>
<sequence length="170" mass="19919">MTVFNEIYFEALFHKFYDQVYSLFLKKTGSEDTAKDLAQLTFIKLWEYRERFSFELPELLQLNRKAKQVFIDWLRKEAHLRKLAEEIKATSTTETITKLELTDTIKKGLERLPPTRKKVFSMAYVEGFSHKEIASKLGISVKTVDAHVMNALKDLRKYLAFLTILGFISK</sequence>
<proteinExistence type="inferred from homology"/>
<evidence type="ECO:0000259" key="5">
    <source>
        <dbReference type="Pfam" id="PF04542"/>
    </source>
</evidence>
<dbReference type="PRINTS" id="PR00038">
    <property type="entry name" value="HTHLUXR"/>
</dbReference>
<feature type="domain" description="RNA polymerase sigma factor 70 region 4 type 2" evidence="6">
    <location>
        <begin position="109"/>
        <end position="155"/>
    </location>
</feature>
<evidence type="ECO:0000256" key="4">
    <source>
        <dbReference type="ARBA" id="ARBA00023163"/>
    </source>
</evidence>
<keyword evidence="4" id="KW-0804">Transcription</keyword>
<dbReference type="InterPro" id="IPR007627">
    <property type="entry name" value="RNA_pol_sigma70_r2"/>
</dbReference>
<dbReference type="PANTHER" id="PTHR43133">
    <property type="entry name" value="RNA POLYMERASE ECF-TYPE SIGMA FACTO"/>
    <property type="match status" value="1"/>
</dbReference>
<evidence type="ECO:0000256" key="3">
    <source>
        <dbReference type="ARBA" id="ARBA00023082"/>
    </source>
</evidence>
<dbReference type="Gene3D" id="1.10.1740.10">
    <property type="match status" value="1"/>
</dbReference>
<dbReference type="CDD" id="cd06171">
    <property type="entry name" value="Sigma70_r4"/>
    <property type="match status" value="1"/>
</dbReference>
<evidence type="ECO:0000259" key="6">
    <source>
        <dbReference type="Pfam" id="PF08281"/>
    </source>
</evidence>
<dbReference type="eggNOG" id="COG1595">
    <property type="taxonomic scope" value="Bacteria"/>
</dbReference>
<keyword evidence="2" id="KW-0805">Transcription regulation</keyword>
<dbReference type="InterPro" id="IPR014284">
    <property type="entry name" value="RNA_pol_sigma-70_dom"/>
</dbReference>
<evidence type="ECO:0000256" key="2">
    <source>
        <dbReference type="ARBA" id="ARBA00023015"/>
    </source>
</evidence>
<protein>
    <recommendedName>
        <fullName evidence="9">RNA polymerase</fullName>
    </recommendedName>
</protein>
<dbReference type="STRING" id="929713.NIASO_16270"/>
<dbReference type="InterPro" id="IPR000792">
    <property type="entry name" value="Tscrpt_reg_LuxR_C"/>
</dbReference>
<gene>
    <name evidence="7" type="ORF">NIASO_16270</name>
</gene>
<evidence type="ECO:0008006" key="9">
    <source>
        <dbReference type="Google" id="ProtNLM"/>
    </source>
</evidence>
<dbReference type="GO" id="GO:0006352">
    <property type="term" value="P:DNA-templated transcription initiation"/>
    <property type="evidence" value="ECO:0007669"/>
    <property type="project" value="InterPro"/>
</dbReference>
<dbReference type="SUPFAM" id="SSF88946">
    <property type="entry name" value="Sigma2 domain of RNA polymerase sigma factors"/>
    <property type="match status" value="1"/>
</dbReference>
<dbReference type="KEGG" id="nso:NIASO_16270"/>
<dbReference type="SUPFAM" id="SSF88659">
    <property type="entry name" value="Sigma3 and sigma4 domains of RNA polymerase sigma factors"/>
    <property type="match status" value="1"/>
</dbReference>
<accession>W0F947</accession>
<dbReference type="InterPro" id="IPR013249">
    <property type="entry name" value="RNA_pol_sigma70_r4_t2"/>
</dbReference>
<dbReference type="GO" id="GO:0003677">
    <property type="term" value="F:DNA binding"/>
    <property type="evidence" value="ECO:0007669"/>
    <property type="project" value="InterPro"/>
</dbReference>
<evidence type="ECO:0000256" key="1">
    <source>
        <dbReference type="ARBA" id="ARBA00010641"/>
    </source>
</evidence>
<organism evidence="7 8">
    <name type="scientific">Niabella soli DSM 19437</name>
    <dbReference type="NCBI Taxonomy" id="929713"/>
    <lineage>
        <taxon>Bacteria</taxon>
        <taxon>Pseudomonadati</taxon>
        <taxon>Bacteroidota</taxon>
        <taxon>Chitinophagia</taxon>
        <taxon>Chitinophagales</taxon>
        <taxon>Chitinophagaceae</taxon>
        <taxon>Niabella</taxon>
    </lineage>
</organism>
<dbReference type="PANTHER" id="PTHR43133:SF46">
    <property type="entry name" value="RNA POLYMERASE SIGMA-70 FACTOR ECF SUBFAMILY"/>
    <property type="match status" value="1"/>
</dbReference>
<evidence type="ECO:0000313" key="8">
    <source>
        <dbReference type="Proteomes" id="UP000003586"/>
    </source>
</evidence>
<dbReference type="InterPro" id="IPR013324">
    <property type="entry name" value="RNA_pol_sigma_r3/r4-like"/>
</dbReference>
<comment type="similarity">
    <text evidence="1">Belongs to the sigma-70 factor family. ECF subfamily.</text>
</comment>
<dbReference type="EMBL" id="CP007035">
    <property type="protein sequence ID" value="AHF17901.1"/>
    <property type="molecule type" value="Genomic_DNA"/>
</dbReference>